<organism evidence="7 8">
    <name type="scientific">Pseudomonas fluorescens</name>
    <dbReference type="NCBI Taxonomy" id="294"/>
    <lineage>
        <taxon>Bacteria</taxon>
        <taxon>Pseudomonadati</taxon>
        <taxon>Pseudomonadota</taxon>
        <taxon>Gammaproteobacteria</taxon>
        <taxon>Pseudomonadales</taxon>
        <taxon>Pseudomonadaceae</taxon>
        <taxon>Pseudomonas</taxon>
    </lineage>
</organism>
<evidence type="ECO:0000256" key="2">
    <source>
        <dbReference type="ARBA" id="ARBA00007358"/>
    </source>
</evidence>
<dbReference type="InterPro" id="IPR056798">
    <property type="entry name" value="ADH_Fe_C"/>
</dbReference>
<comment type="similarity">
    <text evidence="2">Belongs to the iron-containing alcohol dehydrogenase family.</text>
</comment>
<evidence type="ECO:0000256" key="4">
    <source>
        <dbReference type="ARBA" id="ARBA00023027"/>
    </source>
</evidence>
<gene>
    <name evidence="7" type="primary">dhaT2</name>
    <name evidence="7" type="ORF">NCTC10392_01077</name>
</gene>
<dbReference type="Pfam" id="PF00465">
    <property type="entry name" value="Fe-ADH"/>
    <property type="match status" value="1"/>
</dbReference>
<dbReference type="InterPro" id="IPR001670">
    <property type="entry name" value="ADH_Fe/GldA"/>
</dbReference>
<evidence type="ECO:0000256" key="1">
    <source>
        <dbReference type="ARBA" id="ARBA00001962"/>
    </source>
</evidence>
<feature type="domain" description="Fe-containing alcohol dehydrogenase-like C-terminal" evidence="6">
    <location>
        <begin position="208"/>
        <end position="396"/>
    </location>
</feature>
<comment type="cofactor">
    <cofactor evidence="1">
        <name>Fe cation</name>
        <dbReference type="ChEBI" id="CHEBI:24875"/>
    </cofactor>
</comment>
<dbReference type="Proteomes" id="UP000255125">
    <property type="component" value="Unassembled WGS sequence"/>
</dbReference>
<evidence type="ECO:0000259" key="6">
    <source>
        <dbReference type="Pfam" id="PF25137"/>
    </source>
</evidence>
<dbReference type="GO" id="GO:0047516">
    <property type="term" value="F:1,3-propanediol dehydrogenase activity"/>
    <property type="evidence" value="ECO:0007669"/>
    <property type="project" value="UniProtKB-EC"/>
</dbReference>
<reference evidence="7 8" key="1">
    <citation type="submission" date="2018-06" db="EMBL/GenBank/DDBJ databases">
        <authorList>
            <consortium name="Pathogen Informatics"/>
            <person name="Doyle S."/>
        </authorList>
    </citation>
    <scope>NUCLEOTIDE SEQUENCE [LARGE SCALE GENOMIC DNA]</scope>
    <source>
        <strain evidence="7 8">NCTC10392</strain>
    </source>
</reference>
<dbReference type="EC" id="1.1.1.202" evidence="7"/>
<proteinExistence type="inferred from homology"/>
<dbReference type="FunFam" id="3.40.50.1970:FF:000003">
    <property type="entry name" value="Alcohol dehydrogenase, iron-containing"/>
    <property type="match status" value="1"/>
</dbReference>
<evidence type="ECO:0000313" key="7">
    <source>
        <dbReference type="EMBL" id="SUD29135.1"/>
    </source>
</evidence>
<dbReference type="Gene3D" id="1.20.1090.10">
    <property type="entry name" value="Dehydroquinate synthase-like - alpha domain"/>
    <property type="match status" value="1"/>
</dbReference>
<dbReference type="AlphaFoldDB" id="A0A379I8J4"/>
<dbReference type="PANTHER" id="PTHR11496">
    <property type="entry name" value="ALCOHOL DEHYDROGENASE"/>
    <property type="match status" value="1"/>
</dbReference>
<evidence type="ECO:0000256" key="3">
    <source>
        <dbReference type="ARBA" id="ARBA00023002"/>
    </source>
</evidence>
<sequence length="406" mass="43582">MDLADPEFLMPSLHYWNYPTEIFCGPGALDVLAERCKLLGMLNPLLVTDPGMLALEPMALIREHLLQADITFAVFSDIDSNPSLDDVAKGVAAFKAGKHDSLIALGGGSAMDAAKGISLATVDEQGLDRYQWSNVIANYPSLADFPHLDLPRLIALPTTAGTGSELGREAVLTLSEQNIKRVISHPQLLPASVILDPILTRGLPPALTAATGMDALTHHIEAFCSPLYHPMSCGIAVEGIRLIQQHLCDAHRDGQDMIAREGMLVASAMAAVAFQKGLGGVHALAHPLGARYHKHHGLLNAILLPYVLVANRQAISEDIARLARYLELKQPDFDGFLDWVLHLRQRLGIAHSLSEIGLDTEAATWVGEQALADISSSDTNACALSAADYSQIFRNAVHGVLPGMSA</sequence>
<dbReference type="GO" id="GO:0046872">
    <property type="term" value="F:metal ion binding"/>
    <property type="evidence" value="ECO:0007669"/>
    <property type="project" value="InterPro"/>
</dbReference>
<dbReference type="CDD" id="cd14861">
    <property type="entry name" value="Fe-ADH-like"/>
    <property type="match status" value="1"/>
</dbReference>
<dbReference type="EMBL" id="UGUS01000002">
    <property type="protein sequence ID" value="SUD29135.1"/>
    <property type="molecule type" value="Genomic_DNA"/>
</dbReference>
<dbReference type="InterPro" id="IPR039697">
    <property type="entry name" value="Alcohol_dehydrogenase_Fe"/>
</dbReference>
<dbReference type="SUPFAM" id="SSF56796">
    <property type="entry name" value="Dehydroquinate synthase-like"/>
    <property type="match status" value="1"/>
</dbReference>
<dbReference type="Pfam" id="PF25137">
    <property type="entry name" value="ADH_Fe_C"/>
    <property type="match status" value="1"/>
</dbReference>
<dbReference type="GO" id="GO:0004022">
    <property type="term" value="F:alcohol dehydrogenase (NAD+) activity"/>
    <property type="evidence" value="ECO:0007669"/>
    <property type="project" value="TreeGrafter"/>
</dbReference>
<feature type="domain" description="Alcohol dehydrogenase iron-type/glycerol dehydrogenase GldA" evidence="5">
    <location>
        <begin position="19"/>
        <end position="197"/>
    </location>
</feature>
<evidence type="ECO:0000259" key="5">
    <source>
        <dbReference type="Pfam" id="PF00465"/>
    </source>
</evidence>
<keyword evidence="3 7" id="KW-0560">Oxidoreductase</keyword>
<protein>
    <submittedName>
        <fullName evidence="7">1,3-propanediol dehydrogenase DhaT</fullName>
        <ecNumber evidence="7">1.1.1.202</ecNumber>
    </submittedName>
</protein>
<accession>A0A379I8J4</accession>
<dbReference type="InterPro" id="IPR018211">
    <property type="entry name" value="ADH_Fe_CS"/>
</dbReference>
<dbReference type="PANTHER" id="PTHR11496:SF102">
    <property type="entry name" value="ALCOHOL DEHYDROGENASE 4"/>
    <property type="match status" value="1"/>
</dbReference>
<keyword evidence="4" id="KW-0520">NAD</keyword>
<evidence type="ECO:0000313" key="8">
    <source>
        <dbReference type="Proteomes" id="UP000255125"/>
    </source>
</evidence>
<dbReference type="PROSITE" id="PS00913">
    <property type="entry name" value="ADH_IRON_1"/>
    <property type="match status" value="1"/>
</dbReference>
<dbReference type="FunFam" id="1.20.1090.10:FF:000001">
    <property type="entry name" value="Aldehyde-alcohol dehydrogenase"/>
    <property type="match status" value="1"/>
</dbReference>
<dbReference type="Gene3D" id="3.40.50.1970">
    <property type="match status" value="1"/>
</dbReference>
<name>A0A379I8J4_PSEFL</name>